<dbReference type="InterPro" id="IPR006175">
    <property type="entry name" value="YjgF/YER057c/UK114"/>
</dbReference>
<dbReference type="PANTHER" id="PTHR11803:SF58">
    <property type="entry name" value="PROTEIN HMF1-RELATED"/>
    <property type="match status" value="1"/>
</dbReference>
<dbReference type="GO" id="GO:0005829">
    <property type="term" value="C:cytosol"/>
    <property type="evidence" value="ECO:0007669"/>
    <property type="project" value="TreeGrafter"/>
</dbReference>
<dbReference type="EMBL" id="CAEZWU010000091">
    <property type="protein sequence ID" value="CAB4669037.1"/>
    <property type="molecule type" value="Genomic_DNA"/>
</dbReference>
<sequence length="144" mass="15902">MRSRGPQKCCYYLVVIKYYNNVPGLVDPLEPYSYVVSAGQTLYLAGQVALDKNGLIVGTTMQEQATQVWQNIKIALNAVGSDLENIVKINYFLRDIRELNDEIEIRKTLFKPNKFPAVTAVQAAALGLPGLLLEVDIVAVSNDA</sequence>
<protein>
    <submittedName>
        <fullName evidence="3">Unannotated protein</fullName>
    </submittedName>
</protein>
<dbReference type="EMBL" id="CAEZSE010000024">
    <property type="protein sequence ID" value="CAB4530968.1"/>
    <property type="molecule type" value="Genomic_DNA"/>
</dbReference>
<dbReference type="Gene3D" id="3.30.1330.40">
    <property type="entry name" value="RutC-like"/>
    <property type="match status" value="1"/>
</dbReference>
<dbReference type="AlphaFoldDB" id="A0A6J6M440"/>
<comment type="similarity">
    <text evidence="1">Belongs to the RutC family.</text>
</comment>
<evidence type="ECO:0000313" key="2">
    <source>
        <dbReference type="EMBL" id="CAB4530968.1"/>
    </source>
</evidence>
<dbReference type="GO" id="GO:0019239">
    <property type="term" value="F:deaminase activity"/>
    <property type="evidence" value="ECO:0007669"/>
    <property type="project" value="TreeGrafter"/>
</dbReference>
<evidence type="ECO:0000256" key="1">
    <source>
        <dbReference type="ARBA" id="ARBA00010552"/>
    </source>
</evidence>
<name>A0A6J6M440_9ZZZZ</name>
<proteinExistence type="inferred from homology"/>
<organism evidence="3">
    <name type="scientific">freshwater metagenome</name>
    <dbReference type="NCBI Taxonomy" id="449393"/>
    <lineage>
        <taxon>unclassified sequences</taxon>
        <taxon>metagenomes</taxon>
        <taxon>ecological metagenomes</taxon>
    </lineage>
</organism>
<reference evidence="3" key="1">
    <citation type="submission" date="2020-05" db="EMBL/GenBank/DDBJ databases">
        <authorList>
            <person name="Chiriac C."/>
            <person name="Salcher M."/>
            <person name="Ghai R."/>
            <person name="Kavagutti S V."/>
        </authorList>
    </citation>
    <scope>NUCLEOTIDE SEQUENCE</scope>
</reference>
<accession>A0A6J6M440</accession>
<gene>
    <name evidence="2" type="ORF">UFOPK1353_00254</name>
    <name evidence="3" type="ORF">UFOPK2292_00706</name>
</gene>
<evidence type="ECO:0000313" key="3">
    <source>
        <dbReference type="EMBL" id="CAB4669037.1"/>
    </source>
</evidence>
<dbReference type="Pfam" id="PF01042">
    <property type="entry name" value="Ribonuc_L-PSP"/>
    <property type="match status" value="1"/>
</dbReference>
<dbReference type="CDD" id="cd00448">
    <property type="entry name" value="YjgF_YER057c_UK114_family"/>
    <property type="match status" value="1"/>
</dbReference>
<dbReference type="PANTHER" id="PTHR11803">
    <property type="entry name" value="2-IMINOBUTANOATE/2-IMINOPROPANOATE DEAMINASE RIDA"/>
    <property type="match status" value="1"/>
</dbReference>
<dbReference type="SUPFAM" id="SSF55298">
    <property type="entry name" value="YjgF-like"/>
    <property type="match status" value="1"/>
</dbReference>
<dbReference type="InterPro" id="IPR035959">
    <property type="entry name" value="RutC-like_sf"/>
</dbReference>